<dbReference type="Pfam" id="PF00515">
    <property type="entry name" value="TPR_1"/>
    <property type="match status" value="2"/>
</dbReference>
<evidence type="ECO:0000256" key="6">
    <source>
        <dbReference type="ARBA" id="ARBA00039307"/>
    </source>
</evidence>
<comment type="similarity">
    <text evidence="5">Belongs to the APC3/CDC27 family.</text>
</comment>
<dbReference type="GO" id="GO:0016567">
    <property type="term" value="P:protein ubiquitination"/>
    <property type="evidence" value="ECO:0007669"/>
    <property type="project" value="TreeGrafter"/>
</dbReference>
<dbReference type="InterPro" id="IPR019734">
    <property type="entry name" value="TPR_rpt"/>
</dbReference>
<dbReference type="Gene3D" id="1.25.40.10">
    <property type="entry name" value="Tetratricopeptide repeat domain"/>
    <property type="match status" value="4"/>
</dbReference>
<feature type="region of interest" description="Disordered" evidence="7">
    <location>
        <begin position="335"/>
        <end position="437"/>
    </location>
</feature>
<feature type="compositionally biased region" description="Polar residues" evidence="7">
    <location>
        <begin position="407"/>
        <end position="422"/>
    </location>
</feature>
<keyword evidence="4" id="KW-0539">Nucleus</keyword>
<dbReference type="Pfam" id="PF13181">
    <property type="entry name" value="TPR_8"/>
    <property type="match status" value="1"/>
</dbReference>
<comment type="subcellular location">
    <subcellularLocation>
        <location evidence="1">Nucleus</location>
    </subcellularLocation>
</comment>
<dbReference type="OrthoDB" id="329563at2759"/>
<evidence type="ECO:0000256" key="2">
    <source>
        <dbReference type="ARBA" id="ARBA00022737"/>
    </source>
</evidence>
<evidence type="ECO:0000256" key="3">
    <source>
        <dbReference type="ARBA" id="ARBA00022803"/>
    </source>
</evidence>
<evidence type="ECO:0000313" key="9">
    <source>
        <dbReference type="Proteomes" id="UP001152795"/>
    </source>
</evidence>
<dbReference type="AlphaFoldDB" id="A0A6S7GZM5"/>
<feature type="compositionally biased region" description="Polar residues" evidence="7">
    <location>
        <begin position="337"/>
        <end position="374"/>
    </location>
</feature>
<dbReference type="GO" id="GO:0007091">
    <property type="term" value="P:metaphase/anaphase transition of mitotic cell cycle"/>
    <property type="evidence" value="ECO:0007669"/>
    <property type="project" value="TreeGrafter"/>
</dbReference>
<dbReference type="PROSITE" id="PS50005">
    <property type="entry name" value="TPR"/>
    <property type="match status" value="3"/>
</dbReference>
<feature type="region of interest" description="Disordered" evidence="7">
    <location>
        <begin position="185"/>
        <end position="215"/>
    </location>
</feature>
<evidence type="ECO:0000256" key="7">
    <source>
        <dbReference type="SAM" id="MobiDB-lite"/>
    </source>
</evidence>
<dbReference type="PANTHER" id="PTHR12558:SF13">
    <property type="entry name" value="CELL DIVISION CYCLE PROTEIN 27 HOMOLOG"/>
    <property type="match status" value="1"/>
</dbReference>
<organism evidence="8 9">
    <name type="scientific">Paramuricea clavata</name>
    <name type="common">Red gorgonian</name>
    <name type="synonym">Violescent sea-whip</name>
    <dbReference type="NCBI Taxonomy" id="317549"/>
    <lineage>
        <taxon>Eukaryota</taxon>
        <taxon>Metazoa</taxon>
        <taxon>Cnidaria</taxon>
        <taxon>Anthozoa</taxon>
        <taxon>Octocorallia</taxon>
        <taxon>Malacalcyonacea</taxon>
        <taxon>Plexauridae</taxon>
        <taxon>Paramuricea</taxon>
    </lineage>
</organism>
<dbReference type="GO" id="GO:0005680">
    <property type="term" value="C:anaphase-promoting complex"/>
    <property type="evidence" value="ECO:0007669"/>
    <property type="project" value="TreeGrafter"/>
</dbReference>
<comment type="caution">
    <text evidence="8">The sequence shown here is derived from an EMBL/GenBank/DDBJ whole genome shotgun (WGS) entry which is preliminary data.</text>
</comment>
<protein>
    <recommendedName>
        <fullName evidence="6">Cell division cycle protein 27 homolog</fullName>
    </recommendedName>
</protein>
<evidence type="ECO:0000256" key="4">
    <source>
        <dbReference type="ARBA" id="ARBA00023242"/>
    </source>
</evidence>
<keyword evidence="2" id="KW-0677">Repeat</keyword>
<dbReference type="GO" id="GO:0005737">
    <property type="term" value="C:cytoplasm"/>
    <property type="evidence" value="ECO:0007669"/>
    <property type="project" value="TreeGrafter"/>
</dbReference>
<dbReference type="FunFam" id="1.25.40.10:FF:000018">
    <property type="entry name" value="Cell division cycle protein 27 homolog B"/>
    <property type="match status" value="1"/>
</dbReference>
<dbReference type="PROSITE" id="PS50293">
    <property type="entry name" value="TPR_REGION"/>
    <property type="match status" value="2"/>
</dbReference>
<name>A0A6S7GZM5_PARCT</name>
<dbReference type="Proteomes" id="UP001152795">
    <property type="component" value="Unassembled WGS sequence"/>
</dbReference>
<keyword evidence="3" id="KW-0802">TPR repeat</keyword>
<sequence length="744" mass="82517">MLCEEPIKAAIWHALNHYAFNDAAFLAERLYAEAASDEALYLLATVYYRSGQAKRSYHLLQKQGCPTAQCKFLFAKCCVDLNKLSEAERILTASNNSIGNSKQVETVVSEFGSAASYSLALLGEVCRKAEKITRAIECFKSSLKHNPLLWSSFETLCKLGEKPNPSEIFKSASCPRLLTTLTHRDAMTTGSTTTSSENTTHSSDNHSRPTIEPMATENMDPSWNTPTNADTNQSFTAPPNIHGNNANYVASPTPMGTSNENRARPKAGRNLLGVSSSASPFSPSFAVLPMDTPSPDPTTNYITPSPTANECQLPKAPKARKIGRRADLISKLPGITAYSSSSGTNTTVSQTTSSGVRRSTRLFGSTPSNTSLNDSTDKGSRKSNKGEFPIPRVGVAPRKVKTRRQTRSSATNSQPLSPSCSENIPEPTKPAQSSVQPLKIPASMTSLDGLLSLYQELGNAYLALSSYECKKSLSLFEAVQPQHYNTCWVLSQVARCHFELAQYHLAEKVFSQVRHLDPYCLKGMELYSTTLWHLQKEVALSALAQDLVETERVCAEAWAATGNCYSLQKEHDTAIKFFQRAVQVDPCFTYAYTLLGHEYVLTEELDRAMSCFRSAIRTDPRHYNAWYGVGMIYYKQEKYNLAEVHFKKALTINPSSAVLLCHIGVVQHAMKKSFTALLTIEKAMTIDPKNPLCKFHRATILFTLERYREALTELEELRRIVPKEALVYFLMGKVNFTNFIVCSF</sequence>
<dbReference type="GO" id="GO:0051301">
    <property type="term" value="P:cell division"/>
    <property type="evidence" value="ECO:0007669"/>
    <property type="project" value="UniProtKB-KW"/>
</dbReference>
<dbReference type="GO" id="GO:0031145">
    <property type="term" value="P:anaphase-promoting complex-dependent catabolic process"/>
    <property type="evidence" value="ECO:0007669"/>
    <property type="project" value="TreeGrafter"/>
</dbReference>
<keyword evidence="8" id="KW-0132">Cell division</keyword>
<evidence type="ECO:0000256" key="5">
    <source>
        <dbReference type="ARBA" id="ARBA00038210"/>
    </source>
</evidence>
<dbReference type="EMBL" id="CACRXK020003447">
    <property type="protein sequence ID" value="CAB3998814.1"/>
    <property type="molecule type" value="Genomic_DNA"/>
</dbReference>
<accession>A0A6S7GZM5</accession>
<keyword evidence="9" id="KW-1185">Reference proteome</keyword>
<evidence type="ECO:0000313" key="8">
    <source>
        <dbReference type="EMBL" id="CAB3998814.1"/>
    </source>
</evidence>
<feature type="compositionally biased region" description="Low complexity" evidence="7">
    <location>
        <begin position="188"/>
        <end position="202"/>
    </location>
</feature>
<evidence type="ECO:0000256" key="1">
    <source>
        <dbReference type="ARBA" id="ARBA00004123"/>
    </source>
</evidence>
<proteinExistence type="inferred from homology"/>
<keyword evidence="8" id="KW-0131">Cell cycle</keyword>
<reference evidence="8" key="1">
    <citation type="submission" date="2020-04" db="EMBL/GenBank/DDBJ databases">
        <authorList>
            <person name="Alioto T."/>
            <person name="Alioto T."/>
            <person name="Gomez Garrido J."/>
        </authorList>
    </citation>
    <scope>NUCLEOTIDE SEQUENCE</scope>
    <source>
        <strain evidence="8">A484AB</strain>
    </source>
</reference>
<dbReference type="PANTHER" id="PTHR12558">
    <property type="entry name" value="CELL DIVISION CYCLE 16,23,27"/>
    <property type="match status" value="1"/>
</dbReference>
<dbReference type="SUPFAM" id="SSF48452">
    <property type="entry name" value="TPR-like"/>
    <property type="match status" value="2"/>
</dbReference>
<dbReference type="InterPro" id="IPR011990">
    <property type="entry name" value="TPR-like_helical_dom_sf"/>
</dbReference>
<gene>
    <name evidence="8" type="ORF">PACLA_8A071929</name>
</gene>
<dbReference type="SMART" id="SM00028">
    <property type="entry name" value="TPR"/>
    <property type="match status" value="7"/>
</dbReference>
<dbReference type="Pfam" id="PF12895">
    <property type="entry name" value="ANAPC3"/>
    <property type="match status" value="1"/>
</dbReference>